<protein>
    <submittedName>
        <fullName evidence="1">16537_t:CDS:1</fullName>
    </submittedName>
</protein>
<sequence>MAEHQVIDEKDVTGKIKVTLSANDSFDQSLAGVKIGGPQTVYWSTSGITGDPELKIQVYSIFPTMPLPTYLEVWSSPQNTRLSEGHYQFTVDPKQFEVGTPYVVRVWKADDEKISGTSDPFV</sequence>
<keyword evidence="2" id="KW-1185">Reference proteome</keyword>
<evidence type="ECO:0000313" key="1">
    <source>
        <dbReference type="EMBL" id="CAG8728928.1"/>
    </source>
</evidence>
<gene>
    <name evidence="1" type="ORF">AMORRO_LOCUS13867</name>
</gene>
<name>A0A9N9NFF2_9GLOM</name>
<dbReference type="Proteomes" id="UP000789342">
    <property type="component" value="Unassembled WGS sequence"/>
</dbReference>
<organism evidence="1 2">
    <name type="scientific">Acaulospora morrowiae</name>
    <dbReference type="NCBI Taxonomy" id="94023"/>
    <lineage>
        <taxon>Eukaryota</taxon>
        <taxon>Fungi</taxon>
        <taxon>Fungi incertae sedis</taxon>
        <taxon>Mucoromycota</taxon>
        <taxon>Glomeromycotina</taxon>
        <taxon>Glomeromycetes</taxon>
        <taxon>Diversisporales</taxon>
        <taxon>Acaulosporaceae</taxon>
        <taxon>Acaulospora</taxon>
    </lineage>
</organism>
<dbReference type="AlphaFoldDB" id="A0A9N9NFF2"/>
<reference evidence="1" key="1">
    <citation type="submission" date="2021-06" db="EMBL/GenBank/DDBJ databases">
        <authorList>
            <person name="Kallberg Y."/>
            <person name="Tangrot J."/>
            <person name="Rosling A."/>
        </authorList>
    </citation>
    <scope>NUCLEOTIDE SEQUENCE</scope>
    <source>
        <strain evidence="1">CL551</strain>
    </source>
</reference>
<proteinExistence type="predicted"/>
<dbReference type="EMBL" id="CAJVPV010025429">
    <property type="protein sequence ID" value="CAG8728928.1"/>
    <property type="molecule type" value="Genomic_DNA"/>
</dbReference>
<comment type="caution">
    <text evidence="1">The sequence shown here is derived from an EMBL/GenBank/DDBJ whole genome shotgun (WGS) entry which is preliminary data.</text>
</comment>
<evidence type="ECO:0000313" key="2">
    <source>
        <dbReference type="Proteomes" id="UP000789342"/>
    </source>
</evidence>
<dbReference type="OrthoDB" id="2343125at2759"/>
<accession>A0A9N9NFF2</accession>
<feature type="non-terminal residue" evidence="1">
    <location>
        <position position="122"/>
    </location>
</feature>